<keyword evidence="5" id="KW-0547">Nucleotide-binding</keyword>
<keyword evidence="4 9" id="KW-0812">Transmembrane</keyword>
<dbReference type="PANTHER" id="PTHR43394">
    <property type="entry name" value="ATP-DEPENDENT PERMEASE MDL1, MITOCHONDRIAL"/>
    <property type="match status" value="1"/>
</dbReference>
<dbReference type="Pfam" id="PF00664">
    <property type="entry name" value="ABC_membrane"/>
    <property type="match status" value="1"/>
</dbReference>
<dbReference type="Gene3D" id="1.20.1560.10">
    <property type="entry name" value="ABC transporter type 1, transmembrane domain"/>
    <property type="match status" value="1"/>
</dbReference>
<evidence type="ECO:0000256" key="8">
    <source>
        <dbReference type="ARBA" id="ARBA00023136"/>
    </source>
</evidence>
<evidence type="ECO:0000256" key="2">
    <source>
        <dbReference type="ARBA" id="ARBA00022448"/>
    </source>
</evidence>
<keyword evidence="2" id="KW-0813">Transport</keyword>
<dbReference type="Pfam" id="PF00005">
    <property type="entry name" value="ABC_tran"/>
    <property type="match status" value="1"/>
</dbReference>
<evidence type="ECO:0000256" key="5">
    <source>
        <dbReference type="ARBA" id="ARBA00022741"/>
    </source>
</evidence>
<keyword evidence="7 9" id="KW-1133">Transmembrane helix</keyword>
<dbReference type="Proteomes" id="UP001199424">
    <property type="component" value="Unassembled WGS sequence"/>
</dbReference>
<dbReference type="InterPro" id="IPR017871">
    <property type="entry name" value="ABC_transporter-like_CS"/>
</dbReference>
<feature type="transmembrane region" description="Helical" evidence="9">
    <location>
        <begin position="60"/>
        <end position="81"/>
    </location>
</feature>
<feature type="transmembrane region" description="Helical" evidence="9">
    <location>
        <begin position="264"/>
        <end position="287"/>
    </location>
</feature>
<dbReference type="PROSITE" id="PS50929">
    <property type="entry name" value="ABC_TM1F"/>
    <property type="match status" value="1"/>
</dbReference>
<dbReference type="RefSeq" id="WP_308448944.1">
    <property type="nucleotide sequence ID" value="NZ_JAJEQC010000004.1"/>
</dbReference>
<sequence length="590" mass="65991">MFQLKWVWKNLEGCRKRYVFALCSTAVLSMMALVNSVLTAQIMDTVFTPVKEGQGTTPELWHRLVVLVSILIGFTMFRMCFNYLSVMTYETCSQKLLFKLRRDLYANMQAQDSSFFSKNRTGDLMTRLTGDLDMVRHTTCYVIRMIIDCVVLFLTTSITFLCVDWLFALAMLAVTPIIFILTKVFAKQVHPLYVDLRERLSRMNTAAQENIAGNRVVKAFAREDYEIEQFDKKNEDYRKANLKASLLWFKFSPYIDGFSQSLSIAVLLVGGSFLIMGRISIGTFALFNSLCWTLTNPMSTLGMLINDLQRFFASASKIVELYYARSTIVTRQDAVKKEGRVQGAVKFDHVTLKRNGTEVLHDINLDIKPGETIAIMGPTGCGKTSLISLIPRFSDVSGGTVSVDGTPVGMYDLKKLRGSVGIATQDVFLFSDTVDGNIAYGDPEMSEDDVKRFAKIACVDFVDKLPEGFDTVIGERGTGLSGGQKQRIALARALAIKPSILILDDTTSAVDMETEKYIQDQLAHLDFDCTKIIVAQRISTTKRADRIVILDKGRVVDVGTHEELISRPGYYREVYELQNGIAGEKKGGAA</sequence>
<dbReference type="GO" id="GO:0005524">
    <property type="term" value="F:ATP binding"/>
    <property type="evidence" value="ECO:0007669"/>
    <property type="project" value="UniProtKB-KW"/>
</dbReference>
<keyword evidence="6 12" id="KW-0067">ATP-binding</keyword>
<feature type="transmembrane region" description="Helical" evidence="9">
    <location>
        <begin position="18"/>
        <end position="40"/>
    </location>
</feature>
<protein>
    <submittedName>
        <fullName evidence="12">ABC transporter ATP-binding protein/permease</fullName>
    </submittedName>
</protein>
<accession>A0AAE3AKG8</accession>
<reference evidence="12" key="1">
    <citation type="submission" date="2021-10" db="EMBL/GenBank/DDBJ databases">
        <title>Anaerobic single-cell dispensing facilitates the cultivation of human gut bacteria.</title>
        <authorList>
            <person name="Afrizal A."/>
        </authorList>
    </citation>
    <scope>NUCLEOTIDE SEQUENCE</scope>
    <source>
        <strain evidence="12">CLA-AA-H250</strain>
    </source>
</reference>
<comment type="subcellular location">
    <subcellularLocation>
        <location evidence="1">Cell membrane</location>
        <topology evidence="1">Multi-pass membrane protein</topology>
    </subcellularLocation>
</comment>
<dbReference type="GO" id="GO:0005886">
    <property type="term" value="C:plasma membrane"/>
    <property type="evidence" value="ECO:0007669"/>
    <property type="project" value="UniProtKB-SubCell"/>
</dbReference>
<dbReference type="InterPro" id="IPR039421">
    <property type="entry name" value="Type_1_exporter"/>
</dbReference>
<feature type="domain" description="ABC transporter" evidence="10">
    <location>
        <begin position="345"/>
        <end position="577"/>
    </location>
</feature>
<feature type="domain" description="ABC transmembrane type-1" evidence="11">
    <location>
        <begin position="19"/>
        <end position="310"/>
    </location>
</feature>
<organism evidence="12 13">
    <name type="scientific">Hominenteromicrobium mulieris</name>
    <dbReference type="NCBI Taxonomy" id="2885357"/>
    <lineage>
        <taxon>Bacteria</taxon>
        <taxon>Bacillati</taxon>
        <taxon>Bacillota</taxon>
        <taxon>Clostridia</taxon>
        <taxon>Eubacteriales</taxon>
        <taxon>Oscillospiraceae</taxon>
        <taxon>Hominenteromicrobium</taxon>
    </lineage>
</organism>
<proteinExistence type="predicted"/>
<feature type="transmembrane region" description="Helical" evidence="9">
    <location>
        <begin position="141"/>
        <end position="160"/>
    </location>
</feature>
<evidence type="ECO:0000259" key="11">
    <source>
        <dbReference type="PROSITE" id="PS50929"/>
    </source>
</evidence>
<dbReference type="PROSITE" id="PS50893">
    <property type="entry name" value="ABC_TRANSPORTER_2"/>
    <property type="match status" value="1"/>
</dbReference>
<evidence type="ECO:0000256" key="9">
    <source>
        <dbReference type="SAM" id="Phobius"/>
    </source>
</evidence>
<dbReference type="PROSITE" id="PS00211">
    <property type="entry name" value="ABC_TRANSPORTER_1"/>
    <property type="match status" value="1"/>
</dbReference>
<dbReference type="GO" id="GO:0015421">
    <property type="term" value="F:ABC-type oligopeptide transporter activity"/>
    <property type="evidence" value="ECO:0007669"/>
    <property type="project" value="TreeGrafter"/>
</dbReference>
<dbReference type="InterPro" id="IPR036640">
    <property type="entry name" value="ABC1_TM_sf"/>
</dbReference>
<evidence type="ECO:0000256" key="4">
    <source>
        <dbReference type="ARBA" id="ARBA00022692"/>
    </source>
</evidence>
<keyword evidence="13" id="KW-1185">Reference proteome</keyword>
<dbReference type="InterPro" id="IPR003439">
    <property type="entry name" value="ABC_transporter-like_ATP-bd"/>
</dbReference>
<comment type="caution">
    <text evidence="12">The sequence shown here is derived from an EMBL/GenBank/DDBJ whole genome shotgun (WGS) entry which is preliminary data.</text>
</comment>
<evidence type="ECO:0000256" key="6">
    <source>
        <dbReference type="ARBA" id="ARBA00022840"/>
    </source>
</evidence>
<evidence type="ECO:0000259" key="10">
    <source>
        <dbReference type="PROSITE" id="PS50893"/>
    </source>
</evidence>
<dbReference type="EMBL" id="JAJEQC010000004">
    <property type="protein sequence ID" value="MCC2136465.1"/>
    <property type="molecule type" value="Genomic_DNA"/>
</dbReference>
<keyword evidence="8 9" id="KW-0472">Membrane</keyword>
<evidence type="ECO:0000313" key="13">
    <source>
        <dbReference type="Proteomes" id="UP001199424"/>
    </source>
</evidence>
<name>A0AAE3AKG8_9FIRM</name>
<evidence type="ECO:0000256" key="3">
    <source>
        <dbReference type="ARBA" id="ARBA00022475"/>
    </source>
</evidence>
<dbReference type="InterPro" id="IPR003593">
    <property type="entry name" value="AAA+_ATPase"/>
</dbReference>
<evidence type="ECO:0000313" key="12">
    <source>
        <dbReference type="EMBL" id="MCC2136465.1"/>
    </source>
</evidence>
<dbReference type="SMART" id="SM00382">
    <property type="entry name" value="AAA"/>
    <property type="match status" value="1"/>
</dbReference>
<dbReference type="GO" id="GO:0016887">
    <property type="term" value="F:ATP hydrolysis activity"/>
    <property type="evidence" value="ECO:0007669"/>
    <property type="project" value="InterPro"/>
</dbReference>
<gene>
    <name evidence="12" type="ORF">LKD31_05495</name>
</gene>
<keyword evidence="3" id="KW-1003">Cell membrane</keyword>
<evidence type="ECO:0000256" key="7">
    <source>
        <dbReference type="ARBA" id="ARBA00022989"/>
    </source>
</evidence>
<dbReference type="InterPro" id="IPR027417">
    <property type="entry name" value="P-loop_NTPase"/>
</dbReference>
<dbReference type="AlphaFoldDB" id="A0AAE3AKG8"/>
<dbReference type="Gene3D" id="3.40.50.300">
    <property type="entry name" value="P-loop containing nucleotide triphosphate hydrolases"/>
    <property type="match status" value="1"/>
</dbReference>
<dbReference type="InterPro" id="IPR011527">
    <property type="entry name" value="ABC1_TM_dom"/>
</dbReference>
<evidence type="ECO:0000256" key="1">
    <source>
        <dbReference type="ARBA" id="ARBA00004651"/>
    </source>
</evidence>
<dbReference type="SUPFAM" id="SSF52540">
    <property type="entry name" value="P-loop containing nucleoside triphosphate hydrolases"/>
    <property type="match status" value="1"/>
</dbReference>
<feature type="transmembrane region" description="Helical" evidence="9">
    <location>
        <begin position="166"/>
        <end position="186"/>
    </location>
</feature>
<dbReference type="CDD" id="cd18542">
    <property type="entry name" value="ABC_6TM_YknU_like"/>
    <property type="match status" value="1"/>
</dbReference>
<dbReference type="FunFam" id="3.40.50.300:FF:000221">
    <property type="entry name" value="Multidrug ABC transporter ATP-binding protein"/>
    <property type="match status" value="1"/>
</dbReference>
<dbReference type="SUPFAM" id="SSF90123">
    <property type="entry name" value="ABC transporter transmembrane region"/>
    <property type="match status" value="1"/>
</dbReference>
<dbReference type="PANTHER" id="PTHR43394:SF1">
    <property type="entry name" value="ATP-BINDING CASSETTE SUB-FAMILY B MEMBER 10, MITOCHONDRIAL"/>
    <property type="match status" value="1"/>
</dbReference>